<keyword evidence="2" id="KW-1133">Transmembrane helix</keyword>
<gene>
    <name evidence="3" type="ORF">A361_28160</name>
</gene>
<evidence type="ECO:0008006" key="5">
    <source>
        <dbReference type="Google" id="ProtNLM"/>
    </source>
</evidence>
<protein>
    <recommendedName>
        <fullName evidence="5">DUF4257 domain-containing protein</fullName>
    </recommendedName>
</protein>
<dbReference type="KEGG" id="bon:A361_28160"/>
<dbReference type="Pfam" id="PF14074">
    <property type="entry name" value="DUF4257"/>
    <property type="match status" value="1"/>
</dbReference>
<dbReference type="InterPro" id="IPR025353">
    <property type="entry name" value="DUF4257"/>
</dbReference>
<feature type="compositionally biased region" description="Basic and acidic residues" evidence="1">
    <location>
        <begin position="112"/>
        <end position="126"/>
    </location>
</feature>
<name>A0A160MJI7_9BACI</name>
<proteinExistence type="predicted"/>
<feature type="region of interest" description="Disordered" evidence="1">
    <location>
        <begin position="101"/>
        <end position="126"/>
    </location>
</feature>
<sequence>MLTKILIAAGIGSVMGVLSHAKRNNTIKKPRNTKRTFYPGFLTDMAYGALAAVAVVIVADPNGMERVILTSILGGYAGEGAIAKLEASNQQANIDSVKSNLEKLNESLPAPEPKDNESSAKQEKEQ</sequence>
<evidence type="ECO:0000256" key="2">
    <source>
        <dbReference type="SAM" id="Phobius"/>
    </source>
</evidence>
<feature type="transmembrane region" description="Helical" evidence="2">
    <location>
        <begin position="37"/>
        <end position="59"/>
    </location>
</feature>
<reference evidence="3 4" key="1">
    <citation type="submission" date="2016-04" db="EMBL/GenBank/DDBJ databases">
        <title>Complete genome sequence of Bacillus oceanisediminis strain 2691.</title>
        <authorList>
            <person name="Jeong H."/>
            <person name="Kim H.J."/>
            <person name="Lee D.-W."/>
        </authorList>
    </citation>
    <scope>NUCLEOTIDE SEQUENCE [LARGE SCALE GENOMIC DNA]</scope>
    <source>
        <strain evidence="3 4">2691</strain>
        <plasmid evidence="4">pbo1</plasmid>
    </source>
</reference>
<evidence type="ECO:0000313" key="4">
    <source>
        <dbReference type="Proteomes" id="UP000077856"/>
    </source>
</evidence>
<organism evidence="3 4">
    <name type="scientific">Cytobacillus oceanisediminis 2691</name>
    <dbReference type="NCBI Taxonomy" id="1196031"/>
    <lineage>
        <taxon>Bacteria</taxon>
        <taxon>Bacillati</taxon>
        <taxon>Bacillota</taxon>
        <taxon>Bacilli</taxon>
        <taxon>Bacillales</taxon>
        <taxon>Bacillaceae</taxon>
        <taxon>Cytobacillus</taxon>
    </lineage>
</organism>
<dbReference type="RefSeq" id="WP_019380832.1">
    <property type="nucleotide sequence ID" value="NZ_CP015507.1"/>
</dbReference>
<keyword evidence="2" id="KW-0812">Transmembrane</keyword>
<dbReference type="eggNOG" id="ENOG502ZJVM">
    <property type="taxonomic scope" value="Bacteria"/>
</dbReference>
<accession>A0A160MJI7</accession>
<evidence type="ECO:0000256" key="1">
    <source>
        <dbReference type="SAM" id="MobiDB-lite"/>
    </source>
</evidence>
<dbReference type="AlphaFoldDB" id="A0A160MJI7"/>
<evidence type="ECO:0000313" key="3">
    <source>
        <dbReference type="EMBL" id="AND43048.1"/>
    </source>
</evidence>
<geneLocation type="plasmid" evidence="4">
    <name>pbo1</name>
</geneLocation>
<dbReference type="Proteomes" id="UP000077856">
    <property type="component" value="Plasmid pBO1"/>
</dbReference>
<keyword evidence="3" id="KW-0614">Plasmid</keyword>
<keyword evidence="2" id="KW-0472">Membrane</keyword>
<dbReference type="EMBL" id="CP015507">
    <property type="protein sequence ID" value="AND43048.1"/>
    <property type="molecule type" value="Genomic_DNA"/>
</dbReference>